<reference evidence="2 3" key="1">
    <citation type="journal article" date="2016" name="Nat. Commun.">
        <title>Thousands of microbial genomes shed light on interconnected biogeochemical processes in an aquifer system.</title>
        <authorList>
            <person name="Anantharaman K."/>
            <person name="Brown C.T."/>
            <person name="Hug L.A."/>
            <person name="Sharon I."/>
            <person name="Castelle C.J."/>
            <person name="Probst A.J."/>
            <person name="Thomas B.C."/>
            <person name="Singh A."/>
            <person name="Wilkins M.J."/>
            <person name="Karaoz U."/>
            <person name="Brodie E.L."/>
            <person name="Williams K.H."/>
            <person name="Hubbard S.S."/>
            <person name="Banfield J.F."/>
        </authorList>
    </citation>
    <scope>NUCLEOTIDE SEQUENCE [LARGE SCALE GENOMIC DNA]</scope>
</reference>
<comment type="caution">
    <text evidence="2">The sequence shown here is derived from an EMBL/GenBank/DDBJ whole genome shotgun (WGS) entry which is preliminary data.</text>
</comment>
<dbReference type="GO" id="GO:0006506">
    <property type="term" value="P:GPI anchor biosynthetic process"/>
    <property type="evidence" value="ECO:0007669"/>
    <property type="project" value="TreeGrafter"/>
</dbReference>
<organism evidence="2 3">
    <name type="scientific">Candidatus Komeilibacteria bacterium RIFOXYC1_FULL_37_11</name>
    <dbReference type="NCBI Taxonomy" id="1798555"/>
    <lineage>
        <taxon>Bacteria</taxon>
        <taxon>Candidatus Komeiliibacteriota</taxon>
    </lineage>
</organism>
<evidence type="ECO:0000259" key="1">
    <source>
        <dbReference type="Pfam" id="PF03372"/>
    </source>
</evidence>
<dbReference type="SUPFAM" id="SSF56219">
    <property type="entry name" value="DNase I-like"/>
    <property type="match status" value="1"/>
</dbReference>
<dbReference type="Proteomes" id="UP000177626">
    <property type="component" value="Unassembled WGS sequence"/>
</dbReference>
<dbReference type="AlphaFoldDB" id="A0A1G2C1N7"/>
<accession>A0A1G2C1N7</accession>
<gene>
    <name evidence="2" type="ORF">A2406_04310</name>
</gene>
<dbReference type="InterPro" id="IPR051916">
    <property type="entry name" value="GPI-anchor_lipid_remodeler"/>
</dbReference>
<dbReference type="PANTHER" id="PTHR14859:SF1">
    <property type="entry name" value="PGAP2-INTERACTING PROTEIN"/>
    <property type="match status" value="1"/>
</dbReference>
<sequence>MKVKFLCLNLWQGGNLMDDILAFIKKEDPDILVLQEVYDGHNPSWDRQYRSMDVLRKELNYQYSHFAKSYLDNRDIGKVDYGNAVFSKFPIKDSNFIFYDIPYRDDYVESFENFPLASRNLQQVTLDVSGKELSIFNTQGIWGKDGDDNERRFQMIETIISQIKGKKNVIVAGDFNFKDTTQAIANLEKYLVNIFKGEAQTSFNIKRKINAGVASFAAFARPQEVTGYAQAVVDMVFVSRNIKVLEHRYVQVDISDHLPLLAVLEI</sequence>
<feature type="domain" description="Endonuclease/exonuclease/phosphatase" evidence="1">
    <location>
        <begin position="16"/>
        <end position="257"/>
    </location>
</feature>
<dbReference type="PANTHER" id="PTHR14859">
    <property type="entry name" value="CALCOFLUOR WHITE HYPERSENSITIVE PROTEIN PRECURSOR"/>
    <property type="match status" value="1"/>
</dbReference>
<dbReference type="Gene3D" id="3.60.10.10">
    <property type="entry name" value="Endonuclease/exonuclease/phosphatase"/>
    <property type="match status" value="1"/>
</dbReference>
<name>A0A1G2C1N7_9BACT</name>
<dbReference type="InterPro" id="IPR005135">
    <property type="entry name" value="Endo/exonuclease/phosphatase"/>
</dbReference>
<dbReference type="GO" id="GO:0016020">
    <property type="term" value="C:membrane"/>
    <property type="evidence" value="ECO:0007669"/>
    <property type="project" value="GOC"/>
</dbReference>
<evidence type="ECO:0000313" key="2">
    <source>
        <dbReference type="EMBL" id="OGY94500.1"/>
    </source>
</evidence>
<protein>
    <recommendedName>
        <fullName evidence="1">Endonuclease/exonuclease/phosphatase domain-containing protein</fullName>
    </recommendedName>
</protein>
<evidence type="ECO:0000313" key="3">
    <source>
        <dbReference type="Proteomes" id="UP000177626"/>
    </source>
</evidence>
<dbReference type="EMBL" id="MHKQ01000007">
    <property type="protein sequence ID" value="OGY94500.1"/>
    <property type="molecule type" value="Genomic_DNA"/>
</dbReference>
<dbReference type="Pfam" id="PF03372">
    <property type="entry name" value="Exo_endo_phos"/>
    <property type="match status" value="1"/>
</dbReference>
<proteinExistence type="predicted"/>
<dbReference type="InterPro" id="IPR036691">
    <property type="entry name" value="Endo/exonu/phosph_ase_sf"/>
</dbReference>
<dbReference type="GO" id="GO:0003824">
    <property type="term" value="F:catalytic activity"/>
    <property type="evidence" value="ECO:0007669"/>
    <property type="project" value="InterPro"/>
</dbReference>